<name>A0ACB7HFK9_MANES</name>
<keyword evidence="2" id="KW-1185">Reference proteome</keyword>
<comment type="caution">
    <text evidence="1">The sequence shown here is derived from an EMBL/GenBank/DDBJ whole genome shotgun (WGS) entry which is preliminary data.</text>
</comment>
<organism evidence="1 2">
    <name type="scientific">Manihot esculenta</name>
    <name type="common">Cassava</name>
    <name type="synonym">Jatropha manihot</name>
    <dbReference type="NCBI Taxonomy" id="3983"/>
    <lineage>
        <taxon>Eukaryota</taxon>
        <taxon>Viridiplantae</taxon>
        <taxon>Streptophyta</taxon>
        <taxon>Embryophyta</taxon>
        <taxon>Tracheophyta</taxon>
        <taxon>Spermatophyta</taxon>
        <taxon>Magnoliopsida</taxon>
        <taxon>eudicotyledons</taxon>
        <taxon>Gunneridae</taxon>
        <taxon>Pentapetalae</taxon>
        <taxon>rosids</taxon>
        <taxon>fabids</taxon>
        <taxon>Malpighiales</taxon>
        <taxon>Euphorbiaceae</taxon>
        <taxon>Crotonoideae</taxon>
        <taxon>Manihoteae</taxon>
        <taxon>Manihot</taxon>
    </lineage>
</organism>
<proteinExistence type="predicted"/>
<sequence length="722" mass="80236">TGGNGTDHLTLLEFKAKIVHDPQNATSSWNASTHFCDWEGLVGNLSPYIGNMSFLRQIQLQKNTIQGEIPSELGRLFRLQILDLRNNSFEDKIPSNLSKCLNMIDLGLAYNGLAGNLPAELVALSRLKMILVHNNYLSGGIAPFLGNFSLLDVISAGGNIPYSLGQLKYLSAIVSQSIYNLSSITTYVIYGSLPSNIGLLLPQLQMLQMSSNNFSGSIPVSLSNASKLQQIYLDDNIFNGKVNIDFEVLQHFVWLSLWANNLGNKGDSLLNFIPSLLNYSNLKMVDISYNQFKGVLSDFVGNLSSSIEQLSMQFNQISGSLPLWLLVLLSMQFNQISGSLPLWLLVLVNLQHLNIAHNLITSTIPIESGKLTRLQRLRLENYFSISQNMLSGKIPTDLGRCSSLELLYMGNNNFQGALPPSLASLKGLRKLDLSENNFSGQIPKYLENFVLEYINLSFNNFDGNSRLCCGIPKVQLPRCLVETSKRSKMRLVTTVVILISCVICVTVMSTAIYYMFKKKKRDKSPTSLQIKSLEKVSYKMLRKATDGFSSTNLIGRVFRNARHQNLVKIIISCSSIDFQGNDFKELIYDDYMPNRNLNKWLHTNVTDEQPSLSLLQRLSIAIDVGNGLDYLHHHCQEPIVHCDLKPSNILLDNDMVAHVGDFGLAKFLPHIVNPTQSSSNGVRGTVGYAAPGGCDPFCHNGDVYSYGILLLERVIGKEPTDG</sequence>
<accession>A0ACB7HFK9</accession>
<feature type="non-terminal residue" evidence="1">
    <location>
        <position position="1"/>
    </location>
</feature>
<dbReference type="EMBL" id="CM004393">
    <property type="protein sequence ID" value="KAG8650765.1"/>
    <property type="molecule type" value="Genomic_DNA"/>
</dbReference>
<evidence type="ECO:0000313" key="2">
    <source>
        <dbReference type="Proteomes" id="UP000091857"/>
    </source>
</evidence>
<dbReference type="Proteomes" id="UP000091857">
    <property type="component" value="Chromosome 7"/>
</dbReference>
<gene>
    <name evidence="1" type="ORF">MANES_07G070830v8</name>
</gene>
<protein>
    <submittedName>
        <fullName evidence="1">Uncharacterized protein</fullName>
    </submittedName>
</protein>
<feature type="non-terminal residue" evidence="1">
    <location>
        <position position="722"/>
    </location>
</feature>
<reference evidence="2" key="1">
    <citation type="journal article" date="2016" name="Nat. Biotechnol.">
        <title>Sequencing wild and cultivated cassava and related species reveals extensive interspecific hybridization and genetic diversity.</title>
        <authorList>
            <person name="Bredeson J.V."/>
            <person name="Lyons J.B."/>
            <person name="Prochnik S.E."/>
            <person name="Wu G.A."/>
            <person name="Ha C.M."/>
            <person name="Edsinger-Gonzales E."/>
            <person name="Grimwood J."/>
            <person name="Schmutz J."/>
            <person name="Rabbi I.Y."/>
            <person name="Egesi C."/>
            <person name="Nauluvula P."/>
            <person name="Lebot V."/>
            <person name="Ndunguru J."/>
            <person name="Mkamilo G."/>
            <person name="Bart R.S."/>
            <person name="Setter T.L."/>
            <person name="Gleadow R.M."/>
            <person name="Kulakow P."/>
            <person name="Ferguson M.E."/>
            <person name="Rounsley S."/>
            <person name="Rokhsar D.S."/>
        </authorList>
    </citation>
    <scope>NUCLEOTIDE SEQUENCE [LARGE SCALE GENOMIC DNA]</scope>
    <source>
        <strain evidence="2">cv. AM560-2</strain>
    </source>
</reference>
<evidence type="ECO:0000313" key="1">
    <source>
        <dbReference type="EMBL" id="KAG8650765.1"/>
    </source>
</evidence>